<feature type="domain" description="HYR" evidence="2">
    <location>
        <begin position="885"/>
        <end position="964"/>
    </location>
</feature>
<dbReference type="PANTHER" id="PTHR24273">
    <property type="entry name" value="FI04643P-RELATED"/>
    <property type="match status" value="1"/>
</dbReference>
<dbReference type="Proteomes" id="UP000613030">
    <property type="component" value="Unassembled WGS sequence"/>
</dbReference>
<gene>
    <name evidence="3" type="ORF">JI741_09395</name>
</gene>
<dbReference type="PANTHER" id="PTHR24273:SF32">
    <property type="entry name" value="HYALIN"/>
    <property type="match status" value="1"/>
</dbReference>
<evidence type="ECO:0000313" key="4">
    <source>
        <dbReference type="Proteomes" id="UP000613030"/>
    </source>
</evidence>
<dbReference type="InterPro" id="IPR013783">
    <property type="entry name" value="Ig-like_fold"/>
</dbReference>
<sequence length="1467" mass="152469">MPTLDFVVRQKAFVLGMFLMLLSAGYAYGQSCSCPPIATCGCNVGLTKLKVQFNGLLGLTVDVRDAGGNLFTGLVLLPGSTFEVESSAGTGQPFVGDLVTIRTTLLVVAQINTSCTTPVTIGTTFGSFTVIDGESVGAKPICCDVMETTPPVISGCPANINVPANATSCGAIVNWTAPTVNDNCAIASFSSNHNPGAFFPVGITPVTYTATDNYGNVATCSFTVTVTDNAIPVFTGCPANMIVPVDAATCTAVATWVEPTVSDNCNATPFVARSNSPGETFALGVHTITYAADDTNGNIGICSFTVTVVDNTKPVFAGCPSDIIVPVTPTTCNAVVNWVEPTASDHCDATPTLSKSNSPGETFTAGVHTINYFAVDDSGNQQTCSFTITVVDDTKPVFAGCPSNMIVPVNPATCDVVVNWVEPTASDNCDTTPTLSKSNSPGEAFALGVHTVNYFADDDSGNRETCSFTITVIDNTAPVFAACPGNMIVSVNPLTCDAVVNWIEPTASDNCDTTPTVLKSNSPGQTFTLGVHTVNYFADDDSGNRGTCSFTITVIDDTQPTFTGCPANIVVSADPVTCNAVVNWISPTATDNCDATPTLSSTHNPGATFAPGVYTVSYFADDDSGNRGTCSFTVTVTDDTDPVFANCPTNLVVPVNAATCDAVVNWVEPTATDNCDATPTITRSNSPGETFGLGSHTITYFADDDSGNRATCSFTITIIDTTKPVFNSCPANIIASVNPTTCNAVVNWTLPTAADKCDTSPTVTSMNSPGETFALGMHTITYVATDASGNQESCSFTITVIDDTNPVFAGCPANIIVPVDAATCTAVATWIEPTATDNCDTTPTLTRSNNPGATFALGAHTITYTAEDDSGNKSTCSFTVTVIDNTSPVLANCPSDFTVSVNPATCNAIVNWTAPTATDNCDTTPTITSSNNPGATLALGSHTITYSVEDDSGNKNTCSFIVTVIDDTAPTLTGCPANIMVSSDLALCGTTVTWTPPTVSDNCTTTTTLTSNFNSGDFFPLGTTTVTYKAQDGAGNFAAECSFTVTVTDNTLPSIAGCPSDISITADAACVAIATWTEPTTSDNCGATLTSDHAAGEVFALGTTTVTYTAKDNAGNMATCSFDVIVKDDTDPVFANCPANIVASADPTACGVNVSWSKPTVSDNCANTITATSTHNPGDFFAVGTATTVTYSATDGAGNTATCSFTVTVGDAVTPVFQNCPTNISIPSDASCGAIANWAAPIATDNCGIASVSSSHQPGERFEIGITAVEYIATDVHGNVSFCRFTVTVRNEDTPFVTGCPQDVLARAGESGETEVTWTPPTASTRCGDLTFVGSHQPGDVFAVGTTKVNYVATNDVGNSVTCSFNVVVRYKDLAFDVTKVVTPDGDGINDEWIVSNIENFNRNKVMITDRWGSVIFQASGYNNSNVVWKGVNGDGAQVPTGTYYYFIEVHFLEQQLKKSGFIELVR</sequence>
<accession>A0ABS1KPP3</accession>
<dbReference type="InterPro" id="IPR003410">
    <property type="entry name" value="HYR_dom"/>
</dbReference>
<dbReference type="NCBIfam" id="TIGR04131">
    <property type="entry name" value="Bac_Flav_CTERM"/>
    <property type="match status" value="1"/>
</dbReference>
<evidence type="ECO:0000256" key="1">
    <source>
        <dbReference type="ARBA" id="ARBA00022737"/>
    </source>
</evidence>
<protein>
    <submittedName>
        <fullName evidence="3">HYR domain-containing protein</fullName>
    </submittedName>
</protein>
<reference evidence="3 4" key="1">
    <citation type="submission" date="2021-01" db="EMBL/GenBank/DDBJ databases">
        <title>Chryseolinea sp. Jin1 Genome sequencing and assembly.</title>
        <authorList>
            <person name="Kim I."/>
        </authorList>
    </citation>
    <scope>NUCLEOTIDE SEQUENCE [LARGE SCALE GENOMIC DNA]</scope>
    <source>
        <strain evidence="3 4">Jin1</strain>
    </source>
</reference>
<dbReference type="Gene3D" id="2.60.40.10">
    <property type="entry name" value="Immunoglobulins"/>
    <property type="match status" value="9"/>
</dbReference>
<feature type="domain" description="HYR" evidence="2">
    <location>
        <begin position="1050"/>
        <end position="1126"/>
    </location>
</feature>
<name>A0ABS1KPP3_9BACT</name>
<feature type="domain" description="HYR" evidence="2">
    <location>
        <begin position="965"/>
        <end position="1049"/>
    </location>
</feature>
<feature type="domain" description="HYR" evidence="2">
    <location>
        <begin position="393"/>
        <end position="472"/>
    </location>
</feature>
<feature type="domain" description="HYR" evidence="2">
    <location>
        <begin position="721"/>
        <end position="800"/>
    </location>
</feature>
<keyword evidence="4" id="KW-1185">Reference proteome</keyword>
<dbReference type="Pfam" id="PF02494">
    <property type="entry name" value="HYR"/>
    <property type="match status" value="15"/>
</dbReference>
<comment type="caution">
    <text evidence="3">The sequence shown here is derived from an EMBL/GenBank/DDBJ whole genome shotgun (WGS) entry which is preliminary data.</text>
</comment>
<dbReference type="EMBL" id="JAERRB010000003">
    <property type="protein sequence ID" value="MBL0741434.1"/>
    <property type="molecule type" value="Genomic_DNA"/>
</dbReference>
<feature type="domain" description="HYR" evidence="2">
    <location>
        <begin position="801"/>
        <end position="884"/>
    </location>
</feature>
<evidence type="ECO:0000259" key="2">
    <source>
        <dbReference type="PROSITE" id="PS50825"/>
    </source>
</evidence>
<feature type="domain" description="HYR" evidence="2">
    <location>
        <begin position="473"/>
        <end position="556"/>
    </location>
</feature>
<feature type="domain" description="HYR" evidence="2">
    <location>
        <begin position="637"/>
        <end position="720"/>
    </location>
</feature>
<dbReference type="InterPro" id="IPR026341">
    <property type="entry name" value="T9SS_type_B"/>
</dbReference>
<dbReference type="Pfam" id="PF13585">
    <property type="entry name" value="CHU_C"/>
    <property type="match status" value="1"/>
</dbReference>
<feature type="domain" description="HYR" evidence="2">
    <location>
        <begin position="557"/>
        <end position="636"/>
    </location>
</feature>
<feature type="domain" description="HYR" evidence="2">
    <location>
        <begin position="1127"/>
        <end position="1211"/>
    </location>
</feature>
<keyword evidence="1" id="KW-0677">Repeat</keyword>
<feature type="domain" description="HYR" evidence="2">
    <location>
        <begin position="309"/>
        <end position="392"/>
    </location>
</feature>
<proteinExistence type="predicted"/>
<dbReference type="RefSeq" id="WP_202008814.1">
    <property type="nucleotide sequence ID" value="NZ_JAERRB010000003.1"/>
</dbReference>
<organism evidence="3 4">
    <name type="scientific">Chryseolinea lacunae</name>
    <dbReference type="NCBI Taxonomy" id="2801331"/>
    <lineage>
        <taxon>Bacteria</taxon>
        <taxon>Pseudomonadati</taxon>
        <taxon>Bacteroidota</taxon>
        <taxon>Cytophagia</taxon>
        <taxon>Cytophagales</taxon>
        <taxon>Fulvivirgaceae</taxon>
        <taxon>Chryseolinea</taxon>
    </lineage>
</organism>
<evidence type="ECO:0000313" key="3">
    <source>
        <dbReference type="EMBL" id="MBL0741434.1"/>
    </source>
</evidence>
<feature type="domain" description="HYR" evidence="2">
    <location>
        <begin position="1290"/>
        <end position="1371"/>
    </location>
</feature>
<feature type="domain" description="HYR" evidence="2">
    <location>
        <begin position="229"/>
        <end position="308"/>
    </location>
</feature>
<dbReference type="PROSITE" id="PS50825">
    <property type="entry name" value="HYR"/>
    <property type="match status" value="15"/>
</dbReference>
<feature type="domain" description="HYR" evidence="2">
    <location>
        <begin position="1212"/>
        <end position="1289"/>
    </location>
</feature>
<feature type="domain" description="HYR" evidence="2">
    <location>
        <begin position="146"/>
        <end position="228"/>
    </location>
</feature>